<reference evidence="1 2" key="1">
    <citation type="submission" date="2018-07" db="EMBL/GenBank/DDBJ databases">
        <title>High-quality-draft genome sequence of Gaiella occulta.</title>
        <authorList>
            <person name="Severino R."/>
            <person name="Froufe H.J.C."/>
            <person name="Rainey F.A."/>
            <person name="Barroso C."/>
            <person name="Albuquerque L."/>
            <person name="Lobo-Da-Cunha A."/>
            <person name="Da Costa M.S."/>
            <person name="Egas C."/>
        </authorList>
    </citation>
    <scope>NUCLEOTIDE SEQUENCE [LARGE SCALE GENOMIC DNA]</scope>
    <source>
        <strain evidence="1 2">F2-233</strain>
    </source>
</reference>
<dbReference type="InterPro" id="IPR009078">
    <property type="entry name" value="Ferritin-like_SF"/>
</dbReference>
<evidence type="ECO:0000313" key="1">
    <source>
        <dbReference type="EMBL" id="RDI74139.1"/>
    </source>
</evidence>
<dbReference type="Proteomes" id="UP000254134">
    <property type="component" value="Unassembled WGS sequence"/>
</dbReference>
<keyword evidence="2" id="KW-1185">Reference proteome</keyword>
<dbReference type="InterPro" id="IPR006311">
    <property type="entry name" value="TAT_signal"/>
</dbReference>
<accession>A0A7M2YX28</accession>
<reference evidence="2" key="2">
    <citation type="journal article" date="2019" name="MicrobiologyOpen">
        <title>High-quality draft genome sequence of Gaiella occulta isolated from a 150 meter deep mineral water borehole and comparison with the genome sequences of other deep-branching lineages of the phylum Actinobacteria.</title>
        <authorList>
            <person name="Severino R."/>
            <person name="Froufe H.J.C."/>
            <person name="Barroso C."/>
            <person name="Albuquerque L."/>
            <person name="Lobo-da-Cunha A."/>
            <person name="da Costa M.S."/>
            <person name="Egas C."/>
        </authorList>
    </citation>
    <scope>NUCLEOTIDE SEQUENCE [LARGE SCALE GENOMIC DNA]</scope>
    <source>
        <strain evidence="2">F2-233</strain>
    </source>
</reference>
<dbReference type="SUPFAM" id="SSF47240">
    <property type="entry name" value="Ferritin-like"/>
    <property type="match status" value="1"/>
</dbReference>
<dbReference type="InterPro" id="IPR012347">
    <property type="entry name" value="Ferritin-like"/>
</dbReference>
<dbReference type="PROSITE" id="PS51318">
    <property type="entry name" value="TAT"/>
    <property type="match status" value="1"/>
</dbReference>
<evidence type="ECO:0000313" key="2">
    <source>
        <dbReference type="Proteomes" id="UP000254134"/>
    </source>
</evidence>
<name>A0A7M2YX28_9ACTN</name>
<gene>
    <name evidence="1" type="ORF">Gocc_2236</name>
</gene>
<dbReference type="RefSeq" id="WP_181813609.1">
    <property type="nucleotide sequence ID" value="NZ_QQZY01000005.1"/>
</dbReference>
<organism evidence="1 2">
    <name type="scientific">Gaiella occulta</name>
    <dbReference type="NCBI Taxonomy" id="1002870"/>
    <lineage>
        <taxon>Bacteria</taxon>
        <taxon>Bacillati</taxon>
        <taxon>Actinomycetota</taxon>
        <taxon>Thermoleophilia</taxon>
        <taxon>Gaiellales</taxon>
        <taxon>Gaiellaceae</taxon>
        <taxon>Gaiella</taxon>
    </lineage>
</organism>
<protein>
    <submittedName>
        <fullName evidence="1">Ferritin-like protein</fullName>
    </submittedName>
</protein>
<dbReference type="Pfam" id="PF13668">
    <property type="entry name" value="Ferritin_2"/>
    <property type="match status" value="1"/>
</dbReference>
<dbReference type="Gene3D" id="1.20.1260.10">
    <property type="match status" value="1"/>
</dbReference>
<dbReference type="EMBL" id="QQZY01000005">
    <property type="protein sequence ID" value="RDI74139.1"/>
    <property type="molecule type" value="Genomic_DNA"/>
</dbReference>
<dbReference type="CDD" id="cd00657">
    <property type="entry name" value="Ferritin_like"/>
    <property type="match status" value="1"/>
</dbReference>
<proteinExistence type="predicted"/>
<sequence>MSETTSRAAFLSRGARGGIALVAGGSLLAATSGQAFGAATADADIAKLAATAELLAIDFYSKSIGSKKFKGNELEYLFQARISERAHYKALAGVLKSATPKGLSFTYPAGTFDSRLSIAKTGVALETAFVGAYLGAVTALKSNDLKGVAATIAASEASHLSVFSDIATGKPIIPAFPKAFTAAEATKAVTPFLG</sequence>
<dbReference type="AlphaFoldDB" id="A0A7M2YX28"/>
<comment type="caution">
    <text evidence="1">The sequence shown here is derived from an EMBL/GenBank/DDBJ whole genome shotgun (WGS) entry which is preliminary data.</text>
</comment>